<keyword evidence="1" id="KW-0032">Aminotransferase</keyword>
<comment type="caution">
    <text evidence="1">The sequence shown here is derived from an EMBL/GenBank/DDBJ whole genome shotgun (WGS) entry which is preliminary data.</text>
</comment>
<sequence length="51" mass="5618">MRLRRYCDAVTAWWNGEQQGAGAARQFNGIANTHATLRQPHAFASATSVKT</sequence>
<name>F9D0E5_PREDD</name>
<dbReference type="EMBL" id="AFPW01000005">
    <property type="protein sequence ID" value="EGQ16961.1"/>
    <property type="molecule type" value="Genomic_DNA"/>
</dbReference>
<dbReference type="AlphaFoldDB" id="F9D0E5"/>
<dbReference type="EC" id="2.6.1.62" evidence="1"/>
<evidence type="ECO:0000313" key="1">
    <source>
        <dbReference type="EMBL" id="EGQ16961.1"/>
    </source>
</evidence>
<gene>
    <name evidence="1" type="primary">bioA2</name>
    <name evidence="1" type="ORF">HMPREF9136_0323</name>
</gene>
<protein>
    <submittedName>
        <fullName evidence="1">Adenosylmethionine-8-amino-7-oxononanoate transaminase</fullName>
        <ecNumber evidence="1">2.6.1.62</ecNumber>
    </submittedName>
</protein>
<keyword evidence="1" id="KW-0808">Transferase</keyword>
<reference evidence="1 2" key="1">
    <citation type="submission" date="2011-04" db="EMBL/GenBank/DDBJ databases">
        <authorList>
            <person name="Muzny D."/>
            <person name="Qin X."/>
            <person name="Deng J."/>
            <person name="Jiang H."/>
            <person name="Liu Y."/>
            <person name="Qu J."/>
            <person name="Song X.-Z."/>
            <person name="Zhang L."/>
            <person name="Thornton R."/>
            <person name="Coyle M."/>
            <person name="Francisco L."/>
            <person name="Jackson L."/>
            <person name="Javaid M."/>
            <person name="Korchina V."/>
            <person name="Kovar C."/>
            <person name="Mata R."/>
            <person name="Mathew T."/>
            <person name="Ngo R."/>
            <person name="Nguyen L."/>
            <person name="Nguyen N."/>
            <person name="Okwuonu G."/>
            <person name="Ongeri F."/>
            <person name="Pham C."/>
            <person name="Simmons D."/>
            <person name="Wilczek-Boney K."/>
            <person name="Hale W."/>
            <person name="Jakkamsetti A."/>
            <person name="Pham P."/>
            <person name="Ruth R."/>
            <person name="San Lucas F."/>
            <person name="Warren J."/>
            <person name="Zhang J."/>
            <person name="Zhao Z."/>
            <person name="Zhou C."/>
            <person name="Zhu D."/>
            <person name="Lee S."/>
            <person name="Bess C."/>
            <person name="Blankenburg K."/>
            <person name="Forbes L."/>
            <person name="Fu Q."/>
            <person name="Gubbala S."/>
            <person name="Hirani K."/>
            <person name="Jayaseelan J.C."/>
            <person name="Lara F."/>
            <person name="Munidasa M."/>
            <person name="Palculict T."/>
            <person name="Patil S."/>
            <person name="Pu L.-L."/>
            <person name="Saada N."/>
            <person name="Tang L."/>
            <person name="Weissenberger G."/>
            <person name="Zhu Y."/>
            <person name="Hemphill L."/>
            <person name="Shang Y."/>
            <person name="Youmans B."/>
            <person name="Ayvaz T."/>
            <person name="Ross M."/>
            <person name="Santibanez J."/>
            <person name="Aqrawi P."/>
            <person name="Gross S."/>
            <person name="Joshi V."/>
            <person name="Fowler G."/>
            <person name="Nazareth L."/>
            <person name="Reid J."/>
            <person name="Worley K."/>
            <person name="Petrosino J."/>
            <person name="Highlander S."/>
            <person name="Gibbs R."/>
        </authorList>
    </citation>
    <scope>NUCLEOTIDE SEQUENCE [LARGE SCALE GENOMIC DNA]</scope>
    <source>
        <strain evidence="1 2">DSM 3688</strain>
    </source>
</reference>
<dbReference type="GO" id="GO:0004015">
    <property type="term" value="F:adenosylmethionine-8-amino-7-oxononanoate transaminase activity"/>
    <property type="evidence" value="ECO:0007669"/>
    <property type="project" value="UniProtKB-EC"/>
</dbReference>
<organism evidence="1 2">
    <name type="scientific">Prevotella dentalis (strain ATCC 49559 / DSM 3688 / JCM 13448 / NCTC 12043 / ES 2772)</name>
    <name type="common">Mitsuokella dentalis</name>
    <dbReference type="NCBI Taxonomy" id="908937"/>
    <lineage>
        <taxon>Bacteria</taxon>
        <taxon>Pseudomonadati</taxon>
        <taxon>Bacteroidota</taxon>
        <taxon>Bacteroidia</taxon>
        <taxon>Bacteroidales</taxon>
        <taxon>Prevotellaceae</taxon>
        <taxon>Prevotella</taxon>
    </lineage>
</organism>
<proteinExistence type="predicted"/>
<evidence type="ECO:0000313" key="2">
    <source>
        <dbReference type="Proteomes" id="UP000007820"/>
    </source>
</evidence>
<accession>F9D0E5</accession>
<dbReference type="Proteomes" id="UP000007820">
    <property type="component" value="Unassembled WGS sequence"/>
</dbReference>